<dbReference type="GO" id="GO:0005978">
    <property type="term" value="P:glycogen biosynthetic process"/>
    <property type="evidence" value="ECO:0007669"/>
    <property type="project" value="UniProtKB-UniPathway"/>
</dbReference>
<evidence type="ECO:0000256" key="8">
    <source>
        <dbReference type="ARBA" id="ARBA00022741"/>
    </source>
</evidence>
<comment type="catalytic activity">
    <reaction evidence="14">
        <text>D-maltose + ATP = alpha-maltose 1-phosphate + ADP + H(+)</text>
        <dbReference type="Rhea" id="RHEA:31915"/>
        <dbReference type="ChEBI" id="CHEBI:15378"/>
        <dbReference type="ChEBI" id="CHEBI:17306"/>
        <dbReference type="ChEBI" id="CHEBI:30616"/>
        <dbReference type="ChEBI" id="CHEBI:63576"/>
        <dbReference type="ChEBI" id="CHEBI:456216"/>
        <dbReference type="EC" id="2.7.1.175"/>
    </reaction>
</comment>
<dbReference type="GO" id="GO:0016301">
    <property type="term" value="F:kinase activity"/>
    <property type="evidence" value="ECO:0007669"/>
    <property type="project" value="UniProtKB-KW"/>
</dbReference>
<protein>
    <recommendedName>
        <fullName evidence="5">Maltokinase</fullName>
        <ecNumber evidence="4">2.7.1.175</ecNumber>
    </recommendedName>
    <alternativeName>
        <fullName evidence="13">Maltose-1-phosphate synthase</fullName>
    </alternativeName>
</protein>
<dbReference type="Proteomes" id="UP000298860">
    <property type="component" value="Unassembled WGS sequence"/>
</dbReference>
<dbReference type="EMBL" id="BJFL01000061">
    <property type="protein sequence ID" value="GDY33843.1"/>
    <property type="molecule type" value="Genomic_DNA"/>
</dbReference>
<comment type="caution">
    <text evidence="16">The sequence shown here is derived from an EMBL/GenBank/DDBJ whole genome shotgun (WGS) entry which is preliminary data.</text>
</comment>
<dbReference type="InterPro" id="IPR040999">
    <property type="entry name" value="Mak_N_cap"/>
</dbReference>
<evidence type="ECO:0000256" key="14">
    <source>
        <dbReference type="ARBA" id="ARBA00049067"/>
    </source>
</evidence>
<evidence type="ECO:0000256" key="3">
    <source>
        <dbReference type="ARBA" id="ARBA00011245"/>
    </source>
</evidence>
<accession>A0A4D4JIX3</accession>
<evidence type="ECO:0000259" key="15">
    <source>
        <dbReference type="Pfam" id="PF18085"/>
    </source>
</evidence>
<dbReference type="RefSeq" id="WP_137816755.1">
    <property type="nucleotide sequence ID" value="NZ_BJFL01000061.1"/>
</dbReference>
<dbReference type="AlphaFoldDB" id="A0A4D4JIX3"/>
<keyword evidence="8" id="KW-0547">Nucleotide-binding</keyword>
<dbReference type="UniPathway" id="UPA00164"/>
<dbReference type="InterPro" id="IPR011009">
    <property type="entry name" value="Kinase-like_dom_sf"/>
</dbReference>
<evidence type="ECO:0000256" key="4">
    <source>
        <dbReference type="ARBA" id="ARBA00011962"/>
    </source>
</evidence>
<dbReference type="OrthoDB" id="3787729at2"/>
<dbReference type="GO" id="GO:0005524">
    <property type="term" value="F:ATP binding"/>
    <property type="evidence" value="ECO:0007669"/>
    <property type="project" value="UniProtKB-KW"/>
</dbReference>
<evidence type="ECO:0000256" key="6">
    <source>
        <dbReference type="ARBA" id="ARBA00022600"/>
    </source>
</evidence>
<keyword evidence="9" id="KW-0418">Kinase</keyword>
<keyword evidence="11" id="KW-0320">Glycogen biosynthesis</keyword>
<feature type="domain" description="Maltokinase N-terminal cap" evidence="15">
    <location>
        <begin position="20"/>
        <end position="107"/>
    </location>
</feature>
<organism evidence="16 17">
    <name type="scientific">Gandjariella thermophila</name>
    <dbReference type="NCBI Taxonomy" id="1931992"/>
    <lineage>
        <taxon>Bacteria</taxon>
        <taxon>Bacillati</taxon>
        <taxon>Actinomycetota</taxon>
        <taxon>Actinomycetes</taxon>
        <taxon>Pseudonocardiales</taxon>
        <taxon>Pseudonocardiaceae</taxon>
        <taxon>Gandjariella</taxon>
    </lineage>
</organism>
<evidence type="ECO:0000256" key="11">
    <source>
        <dbReference type="ARBA" id="ARBA00023056"/>
    </source>
</evidence>
<evidence type="ECO:0000256" key="9">
    <source>
        <dbReference type="ARBA" id="ARBA00022777"/>
    </source>
</evidence>
<evidence type="ECO:0000256" key="1">
    <source>
        <dbReference type="ARBA" id="ARBA00004964"/>
    </source>
</evidence>
<comment type="pathway">
    <text evidence="1">Glycan biosynthesis; glycogen biosynthesis.</text>
</comment>
<reference evidence="17" key="1">
    <citation type="submission" date="2019-04" db="EMBL/GenBank/DDBJ databases">
        <title>Draft genome sequence of Pseudonocardiaceae bacterium SL3-2-4.</title>
        <authorList>
            <person name="Ningsih F."/>
            <person name="Yokota A."/>
            <person name="Sakai Y."/>
            <person name="Nanatani K."/>
            <person name="Yabe S."/>
            <person name="Oetari A."/>
            <person name="Sjamsuridzal W."/>
        </authorList>
    </citation>
    <scope>NUCLEOTIDE SEQUENCE [LARGE SCALE GENOMIC DNA]</scope>
    <source>
        <strain evidence="17">SL3-2-4</strain>
    </source>
</reference>
<keyword evidence="12" id="KW-0119">Carbohydrate metabolism</keyword>
<evidence type="ECO:0000256" key="7">
    <source>
        <dbReference type="ARBA" id="ARBA00022679"/>
    </source>
</evidence>
<keyword evidence="7 16" id="KW-0808">Transferase</keyword>
<evidence type="ECO:0000256" key="12">
    <source>
        <dbReference type="ARBA" id="ARBA00023277"/>
    </source>
</evidence>
<keyword evidence="10" id="KW-0067">ATP-binding</keyword>
<gene>
    <name evidence="16" type="ORF">GTS_54760</name>
</gene>
<evidence type="ECO:0000256" key="13">
    <source>
        <dbReference type="ARBA" id="ARBA00031251"/>
    </source>
</evidence>
<keyword evidence="6" id="KW-0321">Glycogen metabolism</keyword>
<dbReference type="EC" id="2.7.1.175" evidence="4"/>
<proteinExistence type="inferred from homology"/>
<dbReference type="Gene3D" id="3.90.1200.10">
    <property type="match status" value="1"/>
</dbReference>
<name>A0A4D4JIX3_9PSEU</name>
<sequence>MTRLAPTELINELAGPLADWLPKQRWFAGKDREIRAVRPVRATELVGDADPGLVHAVLAVEQDGGGRTGAEDLYQVLVGRTQRLPEHLAGTEIGTVAGETCYSAVHDGDLGTTLLDLIAADRDVAGVRFRPEPDAQLYPGLRSRPAGVEQSNTSLIFGHRYILKLYRRLHPGPSRDLELHRALHRVGCQHIAAPLGSIDCELRGEPVVLGVLQEYLSNAVDGWAMANTSVRDLMAEGDLHADEVGGDFAAEAYRLGEAVAAVHEDLRRALGGEEGDRDRLDAAVDRMHRRLDRVLVAVPELAPYEPALRRAFDAVRSVPLPLRLQQIHGDLHLGQVMRTNTAWVLIDFEGEPAAEVAERSTLRSPLRDIAGMLRSIDYAAHQILVGDEVPHQLEVRAAEWTERNRRAFCDGYAAAGVDPREKATLLRALELDKAVYEVGYEHANRPEWLAVPLAAVARMTAGEECA</sequence>
<evidence type="ECO:0000256" key="2">
    <source>
        <dbReference type="ARBA" id="ARBA00006219"/>
    </source>
</evidence>
<dbReference type="Pfam" id="PF18085">
    <property type="entry name" value="Mak_N_cap"/>
    <property type="match status" value="1"/>
</dbReference>
<evidence type="ECO:0000256" key="5">
    <source>
        <dbReference type="ARBA" id="ARBA00013882"/>
    </source>
</evidence>
<comment type="similarity">
    <text evidence="2">Belongs to the aminoglycoside phosphotransferase family.</text>
</comment>
<keyword evidence="17" id="KW-1185">Reference proteome</keyword>
<comment type="subunit">
    <text evidence="3">Monomer.</text>
</comment>
<dbReference type="SUPFAM" id="SSF56112">
    <property type="entry name" value="Protein kinase-like (PK-like)"/>
    <property type="match status" value="1"/>
</dbReference>
<evidence type="ECO:0000313" key="17">
    <source>
        <dbReference type="Proteomes" id="UP000298860"/>
    </source>
</evidence>
<evidence type="ECO:0000256" key="10">
    <source>
        <dbReference type="ARBA" id="ARBA00022840"/>
    </source>
</evidence>
<evidence type="ECO:0000313" key="16">
    <source>
        <dbReference type="EMBL" id="GDY33843.1"/>
    </source>
</evidence>